<reference evidence="4 5" key="1">
    <citation type="submission" date="2018-05" db="EMBL/GenBank/DDBJ databases">
        <title>Genomic Encyclopedia of Archaeal and Bacterial Type Strains, Phase II (KMG-II): from individual species to whole genera.</title>
        <authorList>
            <person name="Goeker M."/>
        </authorList>
    </citation>
    <scope>NUCLEOTIDE SEQUENCE [LARGE SCALE GENOMIC DNA]</scope>
    <source>
        <strain evidence="4 5">DSM 19975</strain>
    </source>
</reference>
<feature type="domain" description="Carrier" evidence="3">
    <location>
        <begin position="435"/>
        <end position="510"/>
    </location>
</feature>
<dbReference type="PROSITE" id="PS00455">
    <property type="entry name" value="AMP_BINDING"/>
    <property type="match status" value="1"/>
</dbReference>
<dbReference type="InterPro" id="IPR036736">
    <property type="entry name" value="ACP-like_sf"/>
</dbReference>
<evidence type="ECO:0000313" key="4">
    <source>
        <dbReference type="EMBL" id="PWK65013.1"/>
    </source>
</evidence>
<dbReference type="InterPro" id="IPR020845">
    <property type="entry name" value="AMP-binding_CS"/>
</dbReference>
<organism evidence="4 5">
    <name type="scientific">Mucilaginibacter oryzae</name>
    <dbReference type="NCBI Taxonomy" id="468058"/>
    <lineage>
        <taxon>Bacteria</taxon>
        <taxon>Pseudomonadati</taxon>
        <taxon>Bacteroidota</taxon>
        <taxon>Sphingobacteriia</taxon>
        <taxon>Sphingobacteriales</taxon>
        <taxon>Sphingobacteriaceae</taxon>
        <taxon>Mucilaginibacter</taxon>
    </lineage>
</organism>
<dbReference type="Gene3D" id="3.40.50.12780">
    <property type="entry name" value="N-terminal domain of ligase-like"/>
    <property type="match status" value="1"/>
</dbReference>
<dbReference type="Gene3D" id="3.30.300.30">
    <property type="match status" value="1"/>
</dbReference>
<dbReference type="PANTHER" id="PTHR45527:SF1">
    <property type="entry name" value="FATTY ACID SYNTHASE"/>
    <property type="match status" value="1"/>
</dbReference>
<dbReference type="FunFam" id="2.30.38.10:FF:000001">
    <property type="entry name" value="Non-ribosomal peptide synthetase PvdI"/>
    <property type="match status" value="1"/>
</dbReference>
<feature type="non-terminal residue" evidence="4">
    <location>
        <position position="1"/>
    </location>
</feature>
<dbReference type="InterPro" id="IPR045851">
    <property type="entry name" value="AMP-bd_C_sf"/>
</dbReference>
<sequence>ELFVGRSYWEDLKSSGIGITSGEYSEKIHTISNELTAYRYDALLWVDKQNKSLVPERHKYQHDQGAIGQYSSAAVSGYSRPSGLAYVIYTSGSTGQPKGVMIEHRNVINLCYWHKEAFGITAADRATLYAGVAFDASVWEAFPYLLSGAHLHVIPDELRLDTAKLHEYYRNNGISISFLPTQIAERFQEEGHTTLRYLLTGGDRLRTYTPKNHALVNNYGPTENTVVSTSCVLSAEQQLLPIGRPISNVRVYIMDENQHLQAVGCPGELYIGGAGVGRGYLNQASLTKGRFIADPYRPGELLYRSGDMGRWQADGQIVFLGRRDEQLKIRGYRVEPGEIEHAMLHLPGVKAAVVTVWRSEEAEAENELVAYIVGEVTADIGELRSALSEGLPGYMLPSHYFKLDHLPLTPNGKLDKRALPIPASANIPQSRKPVGPTDAIEEKLLMAWKKVLGEQIISIHDNFFEVGGTSLKVMKLIRVINEQFKTDLSAVQIFRYPNIMQFSVLLRSSAGDMKITENDESDDELEILQNTLDILADKDYEDN</sequence>
<keyword evidence="5" id="KW-1185">Reference proteome</keyword>
<proteinExistence type="predicted"/>
<dbReference type="CDD" id="cd05930">
    <property type="entry name" value="A_NRPS"/>
    <property type="match status" value="1"/>
</dbReference>
<dbReference type="SMART" id="SM00823">
    <property type="entry name" value="PKS_PP"/>
    <property type="match status" value="1"/>
</dbReference>
<evidence type="ECO:0000259" key="3">
    <source>
        <dbReference type="PROSITE" id="PS50075"/>
    </source>
</evidence>
<dbReference type="InterPro" id="IPR020459">
    <property type="entry name" value="AMP-binding"/>
</dbReference>
<dbReference type="GO" id="GO:0043041">
    <property type="term" value="P:amino acid activation for nonribosomal peptide biosynthetic process"/>
    <property type="evidence" value="ECO:0007669"/>
    <property type="project" value="TreeGrafter"/>
</dbReference>
<dbReference type="GO" id="GO:0005829">
    <property type="term" value="C:cytosol"/>
    <property type="evidence" value="ECO:0007669"/>
    <property type="project" value="TreeGrafter"/>
</dbReference>
<dbReference type="InterPro" id="IPR020806">
    <property type="entry name" value="PKS_PP-bd"/>
</dbReference>
<dbReference type="AlphaFoldDB" id="A0A316GT71"/>
<dbReference type="Pfam" id="PF13193">
    <property type="entry name" value="AMP-binding_C"/>
    <property type="match status" value="1"/>
</dbReference>
<keyword evidence="2" id="KW-0597">Phosphoprotein</keyword>
<dbReference type="FunFam" id="3.30.300.30:FF:000010">
    <property type="entry name" value="Enterobactin synthetase component F"/>
    <property type="match status" value="1"/>
</dbReference>
<dbReference type="GO" id="GO:0031177">
    <property type="term" value="F:phosphopantetheine binding"/>
    <property type="evidence" value="ECO:0007669"/>
    <property type="project" value="InterPro"/>
</dbReference>
<evidence type="ECO:0000313" key="5">
    <source>
        <dbReference type="Proteomes" id="UP000245678"/>
    </source>
</evidence>
<dbReference type="SUPFAM" id="SSF56801">
    <property type="entry name" value="Acetyl-CoA synthetase-like"/>
    <property type="match status" value="1"/>
</dbReference>
<dbReference type="Proteomes" id="UP000245678">
    <property type="component" value="Unassembled WGS sequence"/>
</dbReference>
<dbReference type="GO" id="GO:0044550">
    <property type="term" value="P:secondary metabolite biosynthetic process"/>
    <property type="evidence" value="ECO:0007669"/>
    <property type="project" value="TreeGrafter"/>
</dbReference>
<name>A0A316GT71_9SPHI</name>
<dbReference type="RefSeq" id="WP_146203225.1">
    <property type="nucleotide sequence ID" value="NZ_QGHA01000024.1"/>
</dbReference>
<dbReference type="InterPro" id="IPR025110">
    <property type="entry name" value="AMP-bd_C"/>
</dbReference>
<dbReference type="PRINTS" id="PR00154">
    <property type="entry name" value="AMPBINDING"/>
</dbReference>
<dbReference type="InterPro" id="IPR042099">
    <property type="entry name" value="ANL_N_sf"/>
</dbReference>
<protein>
    <submittedName>
        <fullName evidence="4">Surfactin family lipopeptide synthetase A</fullName>
    </submittedName>
</protein>
<evidence type="ECO:0000256" key="2">
    <source>
        <dbReference type="ARBA" id="ARBA00022553"/>
    </source>
</evidence>
<keyword evidence="1" id="KW-0596">Phosphopantetheine</keyword>
<accession>A0A316GT71</accession>
<dbReference type="Pfam" id="PF00501">
    <property type="entry name" value="AMP-binding"/>
    <property type="match status" value="1"/>
</dbReference>
<dbReference type="PANTHER" id="PTHR45527">
    <property type="entry name" value="NONRIBOSOMAL PEPTIDE SYNTHETASE"/>
    <property type="match status" value="1"/>
</dbReference>
<dbReference type="Gene3D" id="1.10.1200.10">
    <property type="entry name" value="ACP-like"/>
    <property type="match status" value="1"/>
</dbReference>
<dbReference type="SUPFAM" id="SSF47336">
    <property type="entry name" value="ACP-like"/>
    <property type="match status" value="1"/>
</dbReference>
<gene>
    <name evidence="4" type="ORF">LX99_05055</name>
</gene>
<dbReference type="InterPro" id="IPR000873">
    <property type="entry name" value="AMP-dep_synth/lig_dom"/>
</dbReference>
<dbReference type="EMBL" id="QGHA01000024">
    <property type="protein sequence ID" value="PWK65013.1"/>
    <property type="molecule type" value="Genomic_DNA"/>
</dbReference>
<dbReference type="PROSITE" id="PS50075">
    <property type="entry name" value="CARRIER"/>
    <property type="match status" value="1"/>
</dbReference>
<comment type="caution">
    <text evidence="4">The sequence shown here is derived from an EMBL/GenBank/DDBJ whole genome shotgun (WGS) entry which is preliminary data.</text>
</comment>
<dbReference type="InterPro" id="IPR009081">
    <property type="entry name" value="PP-bd_ACP"/>
</dbReference>
<evidence type="ECO:0000256" key="1">
    <source>
        <dbReference type="ARBA" id="ARBA00022450"/>
    </source>
</evidence>
<dbReference type="Pfam" id="PF00550">
    <property type="entry name" value="PP-binding"/>
    <property type="match status" value="1"/>
</dbReference>